<accession>A0ACC6MHT3</accession>
<protein>
    <submittedName>
        <fullName evidence="1">Response regulator</fullName>
    </submittedName>
</protein>
<evidence type="ECO:0000313" key="2">
    <source>
        <dbReference type="Proteomes" id="UP001289645"/>
    </source>
</evidence>
<evidence type="ECO:0000313" key="1">
    <source>
        <dbReference type="EMBL" id="MDZ5086523.1"/>
    </source>
</evidence>
<reference evidence="1 2" key="1">
    <citation type="journal article" date="2021" name="Chemosphere">
        <title>Bioballs carrying a syntrophic Rhodococcus and Mycolicibacterium consortium for simultaneous sorption and biodegradation of fuel oil in contaminated freshwater.</title>
        <authorList>
            <person name="Naloka K."/>
            <person name="Polrit D."/>
            <person name="Muangchinda C."/>
            <person name="Thoetkiattikul H."/>
            <person name="Pinyakong O."/>
        </authorList>
    </citation>
    <scope>NUCLEOTIDE SEQUENCE [LARGE SCALE GENOMIC DNA]</scope>
    <source>
        <strain evidence="1 2">J101</strain>
    </source>
</reference>
<organism evidence="1 2">
    <name type="scientific">Mycolicibacterium parafortuitum</name>
    <name type="common">Mycobacterium parafortuitum</name>
    <dbReference type="NCBI Taxonomy" id="39692"/>
    <lineage>
        <taxon>Bacteria</taxon>
        <taxon>Bacillati</taxon>
        <taxon>Actinomycetota</taxon>
        <taxon>Actinomycetes</taxon>
        <taxon>Mycobacteriales</taxon>
        <taxon>Mycobacteriaceae</taxon>
        <taxon>Mycolicibacterium</taxon>
    </lineage>
</organism>
<dbReference type="Proteomes" id="UP001289645">
    <property type="component" value="Unassembled WGS sequence"/>
</dbReference>
<name>A0ACC6MHT3_MYCPF</name>
<sequence length="927" mass="100065">MAETDADVPLVWWIRGAVALVFALILLDLLDRTTGIELLAQIHPDWPAMAPWSSGLLAALGTAVWLQSGRPTPRTVRVGRGLAVVAGALAVVLLGRDLLQQTGPASPAAQTALSVAALAAAVALLEQDGRWVARAWSVSVVAAGALPLVALVTYLLDAAQMLSGSPVVGMNATTAVALALLVDATMASRPDRQPVAWLVARPDRRMLVRLVLTFALVPIWVAIWRLILLQFGLRGNEVWVLSVTMATLILGIPFFLISRRVHRMMGDQLAQSRAREEAERHRAQAVERYRILADNAVDIVAHLRGTVPTWVSPSIEAAFGWPAEVWTGADFVPRIHPDDLEDVFAALGRIADGKAAVERFRIATADGGYRWVEGHGKPYTDVEGGVDGVIVSLRVIDTQVEVELELQRALDYAIGLAGQKSDYVATVSHEIRSPIHAILGFAELLEHQLSAEGRNEAAEWSRRIRMEAERLTRLVADLLDLSRLDAGRTTIAAEPFPLREMVDEVIEMSRLKAEAKGLQLGVSVDPTISNWRTGDADRLHQVLRNLVSNAKKFTREGRVDLEVSGVDETSTDLIRFAVTDTGPGIPGEDIARIMEPFAQVRGSDAERGSGLGLAISDRLVKAMGGDGLQVASLEGHGSTFHFTLPLPEAKPPEPRSVSAPAAGENTTRKLILVVDDNPTNRLLVETQLQKLGYDCVSAADGHEALQRLDTQRFDVVLMDCNMPVMDGYETTRRIRAAERSTGAHIPILALTASTVGSNRDACERAGMDGFLGKPLLSSTLAAEISRFVGAGRPQDATGRPDTNGQLENTTDAKILDEARIDRMIEELGTEPLQKVVAAFVAEMPRRLAELRHVAADRDADAVRRSAHAIRSPSVMLGAVALAERLRAVEDSADPVAEMSETGLEDLVDASIACLQARLGRLVNQGGS</sequence>
<comment type="caution">
    <text evidence="1">The sequence shown here is derived from an EMBL/GenBank/DDBJ whole genome shotgun (WGS) entry which is preliminary data.</text>
</comment>
<gene>
    <name evidence="1" type="ORF">OHX15_14135</name>
</gene>
<keyword evidence="2" id="KW-1185">Reference proteome</keyword>
<dbReference type="EMBL" id="JAOXLN010000013">
    <property type="protein sequence ID" value="MDZ5086523.1"/>
    <property type="molecule type" value="Genomic_DNA"/>
</dbReference>
<proteinExistence type="predicted"/>